<dbReference type="Gene3D" id="1.20.120.80">
    <property type="entry name" value="Cytochrome c oxidase, subunit III, four-helix bundle"/>
    <property type="match status" value="1"/>
</dbReference>
<gene>
    <name evidence="11" type="primary">cox3</name>
</gene>
<keyword evidence="8 11" id="KW-0496">Mitochondrion</keyword>
<feature type="transmembrane region" description="Helical" evidence="9">
    <location>
        <begin position="40"/>
        <end position="57"/>
    </location>
</feature>
<sequence length="260" mass="30416">MTNNHPYHLVDISPWPIINAMNTMMLLMGLVMWFHEKTSVLLVLVMMSLLLTCTQWWRNISQESTFQGIHTKKVMSNLRWGMIFFILSEVLFFMSFFWAFFHSSLAPMMELGGVWPPTMIIPFDYQEVPLINTIILLSSGATVTWSHYSLLENDLKQSTMSLLMTISLGFIFTLFQGMEYYEAPFCLSDSAYGSTFFIATGFHGLHVIIGTSLLTMMYLRLNLLYLSKEHHVGFEMAAWYWHFVDVVWLFLYTFIYWWGS</sequence>
<evidence type="ECO:0000313" key="11">
    <source>
        <dbReference type="EMBL" id="ASV72568.1"/>
    </source>
</evidence>
<keyword evidence="5" id="KW-1278">Translocase</keyword>
<dbReference type="Pfam" id="PF00510">
    <property type="entry name" value="COX3"/>
    <property type="match status" value="1"/>
</dbReference>
<evidence type="ECO:0000256" key="1">
    <source>
        <dbReference type="ARBA" id="ARBA00004141"/>
    </source>
</evidence>
<proteinExistence type="inferred from homology"/>
<dbReference type="GO" id="GO:0016020">
    <property type="term" value="C:membrane"/>
    <property type="evidence" value="ECO:0007669"/>
    <property type="project" value="UniProtKB-SubCell"/>
</dbReference>
<dbReference type="InterPro" id="IPR024791">
    <property type="entry name" value="Cyt_c/ubiquinol_Oxase_su3"/>
</dbReference>
<dbReference type="InterPro" id="IPR033945">
    <property type="entry name" value="Cyt_c_oxase_su3_dom"/>
</dbReference>
<accession>A0A7R6D7E0</accession>
<reference evidence="11" key="1">
    <citation type="submission" date="2016-12" db="EMBL/GenBank/DDBJ databases">
        <title>A first mitochondrial genomes of three bathynellaceans (Malacostraca: Syncarida: Bathynellacea), and their phylogenetic position in Malacostraca.</title>
        <authorList>
            <person name="Song J.-H."/>
            <person name="Cho J.-L."/>
            <person name="Min G.-S."/>
        </authorList>
    </citation>
    <scope>NUCLEOTIDE SEQUENCE</scope>
    <source>
        <strain evidence="11">A</strain>
    </source>
</reference>
<organism evidence="11">
    <name type="scientific">Allobathynella sp. JHS-2017</name>
    <dbReference type="NCBI Taxonomy" id="2025385"/>
    <lineage>
        <taxon>Eukaryota</taxon>
        <taxon>Metazoa</taxon>
        <taxon>Ecdysozoa</taxon>
        <taxon>Arthropoda</taxon>
        <taxon>Crustacea</taxon>
        <taxon>Multicrustacea</taxon>
        <taxon>Malacostraca</taxon>
        <taxon>Eumalacostraca</taxon>
        <taxon>Syncarida</taxon>
        <taxon>Bathynellacea</taxon>
        <taxon>Parabathynellidae</taxon>
        <taxon>Allobathynella</taxon>
    </lineage>
</organism>
<evidence type="ECO:0000259" key="10">
    <source>
        <dbReference type="PROSITE" id="PS50253"/>
    </source>
</evidence>
<evidence type="ECO:0000256" key="2">
    <source>
        <dbReference type="ARBA" id="ARBA00010581"/>
    </source>
</evidence>
<dbReference type="PANTHER" id="PTHR11403">
    <property type="entry name" value="CYTOCHROME C OXIDASE SUBUNIT III"/>
    <property type="match status" value="1"/>
</dbReference>
<feature type="transmembrane region" description="Helical" evidence="9">
    <location>
        <begin position="128"/>
        <end position="148"/>
    </location>
</feature>
<dbReference type="FunFam" id="1.20.120.80:FF:000002">
    <property type="entry name" value="Cytochrome c oxidase subunit 3"/>
    <property type="match status" value="1"/>
</dbReference>
<comment type="subcellular location">
    <subcellularLocation>
        <location evidence="1">Membrane</location>
        <topology evidence="1">Multi-pass membrane protein</topology>
    </subcellularLocation>
</comment>
<dbReference type="PANTHER" id="PTHR11403:SF7">
    <property type="entry name" value="CYTOCHROME C OXIDASE SUBUNIT 3"/>
    <property type="match status" value="1"/>
</dbReference>
<evidence type="ECO:0000256" key="3">
    <source>
        <dbReference type="ARBA" id="ARBA00015944"/>
    </source>
</evidence>
<evidence type="ECO:0000256" key="8">
    <source>
        <dbReference type="RuleBase" id="RU003375"/>
    </source>
</evidence>
<feature type="transmembrane region" description="Helical" evidence="9">
    <location>
        <begin position="196"/>
        <end position="219"/>
    </location>
</feature>
<comment type="function">
    <text evidence="8">Component of the cytochrome c oxidase, the last enzyme in the mitochondrial electron transport chain which drives oxidative phosphorylation. The respiratory chain contains 3 multisubunit complexes succinate dehydrogenase (complex II, CII), ubiquinol-cytochrome c oxidoreductase (cytochrome b-c1 complex, complex III, CIII) and cytochrome c oxidase (complex IV, CIV), that cooperate to transfer electrons derived from NADH and succinate to molecular oxygen, creating an electrochemical gradient over the inner membrane that drives transmembrane transport and the ATP synthase. Cytochrome c oxidase is the component of the respiratory chain that catalyzes the reduction of oxygen to water. Electrons originating from reduced cytochrome c in the intermembrane space (IMS) are transferred via the dinuclear copper A center (CU(A)) of subunit 2 and heme A of subunit 1 to the active site in subunit 1, a binuclear center (BNC) formed by heme A3 and copper B (CU(B)). The BNC reduces molecular oxygen to 2 water molecules using 4 electrons from cytochrome c in the IMS and 4 protons from the mitochondrial matrix.</text>
</comment>
<feature type="domain" description="Heme-copper oxidase subunit III family profile" evidence="10">
    <location>
        <begin position="3"/>
        <end position="260"/>
    </location>
</feature>
<keyword evidence="7 9" id="KW-0472">Membrane</keyword>
<dbReference type="PROSITE" id="PS50253">
    <property type="entry name" value="COX3"/>
    <property type="match status" value="1"/>
</dbReference>
<dbReference type="GO" id="GO:0004129">
    <property type="term" value="F:cytochrome-c oxidase activity"/>
    <property type="evidence" value="ECO:0007669"/>
    <property type="project" value="InterPro"/>
</dbReference>
<dbReference type="InterPro" id="IPR013833">
    <property type="entry name" value="Cyt_c_oxidase_su3_a-hlx"/>
</dbReference>
<evidence type="ECO:0000256" key="6">
    <source>
        <dbReference type="ARBA" id="ARBA00022989"/>
    </source>
</evidence>
<evidence type="ECO:0000256" key="4">
    <source>
        <dbReference type="ARBA" id="ARBA00022692"/>
    </source>
</evidence>
<comment type="similarity">
    <text evidence="2 8">Belongs to the cytochrome c oxidase subunit 3 family.</text>
</comment>
<feature type="transmembrane region" description="Helical" evidence="9">
    <location>
        <begin position="78"/>
        <end position="101"/>
    </location>
</feature>
<feature type="transmembrane region" description="Helical" evidence="9">
    <location>
        <begin position="239"/>
        <end position="259"/>
    </location>
</feature>
<protein>
    <recommendedName>
        <fullName evidence="3 8">Cytochrome c oxidase subunit 3</fullName>
    </recommendedName>
</protein>
<evidence type="ECO:0000256" key="9">
    <source>
        <dbReference type="SAM" id="Phobius"/>
    </source>
</evidence>
<dbReference type="CDD" id="cd01665">
    <property type="entry name" value="Cyt_c_Oxidase_III"/>
    <property type="match status" value="1"/>
</dbReference>
<dbReference type="EMBL" id="KY310669">
    <property type="protein sequence ID" value="ASV72568.1"/>
    <property type="molecule type" value="Genomic_DNA"/>
</dbReference>
<geneLocation type="mitochondrion" evidence="11"/>
<feature type="transmembrane region" description="Helical" evidence="9">
    <location>
        <begin position="160"/>
        <end position="176"/>
    </location>
</feature>
<evidence type="ECO:0000256" key="7">
    <source>
        <dbReference type="ARBA" id="ARBA00023136"/>
    </source>
</evidence>
<evidence type="ECO:0000256" key="5">
    <source>
        <dbReference type="ARBA" id="ARBA00022967"/>
    </source>
</evidence>
<keyword evidence="6 9" id="KW-1133">Transmembrane helix</keyword>
<dbReference type="InterPro" id="IPR000298">
    <property type="entry name" value="Cyt_c_oxidase-like_su3"/>
</dbReference>
<name>A0A7R6D7E0_9CRUS</name>
<dbReference type="AlphaFoldDB" id="A0A7R6D7E0"/>
<keyword evidence="4 8" id="KW-0812">Transmembrane</keyword>
<dbReference type="SUPFAM" id="SSF81452">
    <property type="entry name" value="Cytochrome c oxidase subunit III-like"/>
    <property type="match status" value="1"/>
</dbReference>
<dbReference type="GO" id="GO:0006123">
    <property type="term" value="P:mitochondrial electron transport, cytochrome c to oxygen"/>
    <property type="evidence" value="ECO:0007669"/>
    <property type="project" value="TreeGrafter"/>
</dbReference>
<feature type="transmembrane region" description="Helical" evidence="9">
    <location>
        <begin position="12"/>
        <end position="34"/>
    </location>
</feature>
<dbReference type="GO" id="GO:0005739">
    <property type="term" value="C:mitochondrion"/>
    <property type="evidence" value="ECO:0007669"/>
    <property type="project" value="TreeGrafter"/>
</dbReference>
<dbReference type="Gene3D" id="1.10.287.70">
    <property type="match status" value="1"/>
</dbReference>
<dbReference type="InterPro" id="IPR035973">
    <property type="entry name" value="Cyt_c_oxidase_su3-like_sf"/>
</dbReference>